<gene>
    <name evidence="1" type="ORF">S01H4_38439</name>
</gene>
<sequence length="72" mass="8875">PYTKIGIEDLFRIYNFKEVKSEIFYQLPVLWKHPWLKIFSKFLQLFGPVKKIHKNKFIRWSRELMILGYGKK</sequence>
<dbReference type="EMBL" id="BART01020726">
    <property type="protein sequence ID" value="GAH05263.1"/>
    <property type="molecule type" value="Genomic_DNA"/>
</dbReference>
<organism evidence="1">
    <name type="scientific">marine sediment metagenome</name>
    <dbReference type="NCBI Taxonomy" id="412755"/>
    <lineage>
        <taxon>unclassified sequences</taxon>
        <taxon>metagenomes</taxon>
        <taxon>ecological metagenomes</taxon>
    </lineage>
</organism>
<accession>X1E9C9</accession>
<comment type="caution">
    <text evidence="1">The sequence shown here is derived from an EMBL/GenBank/DDBJ whole genome shotgun (WGS) entry which is preliminary data.</text>
</comment>
<feature type="non-terminal residue" evidence="1">
    <location>
        <position position="1"/>
    </location>
</feature>
<reference evidence="1" key="1">
    <citation type="journal article" date="2014" name="Front. Microbiol.">
        <title>High frequency of phylogenetically diverse reductive dehalogenase-homologous genes in deep subseafloor sedimentary metagenomes.</title>
        <authorList>
            <person name="Kawai M."/>
            <person name="Futagami T."/>
            <person name="Toyoda A."/>
            <person name="Takaki Y."/>
            <person name="Nishi S."/>
            <person name="Hori S."/>
            <person name="Arai W."/>
            <person name="Tsubouchi T."/>
            <person name="Morono Y."/>
            <person name="Uchiyama I."/>
            <person name="Ito T."/>
            <person name="Fujiyama A."/>
            <person name="Inagaki F."/>
            <person name="Takami H."/>
        </authorList>
    </citation>
    <scope>NUCLEOTIDE SEQUENCE</scope>
    <source>
        <strain evidence="1">Expedition CK06-06</strain>
    </source>
</reference>
<evidence type="ECO:0000313" key="1">
    <source>
        <dbReference type="EMBL" id="GAH05263.1"/>
    </source>
</evidence>
<name>X1E9C9_9ZZZZ</name>
<dbReference type="AlphaFoldDB" id="X1E9C9"/>
<protein>
    <submittedName>
        <fullName evidence="1">Uncharacterized protein</fullName>
    </submittedName>
</protein>
<proteinExistence type="predicted"/>